<evidence type="ECO:0000313" key="5">
    <source>
        <dbReference type="EMBL" id="TXL70533.1"/>
    </source>
</evidence>
<dbReference type="PANTHER" id="PTHR43199:SF1">
    <property type="entry name" value="GLUTATHIONE HYDROLASE PROENZYME"/>
    <property type="match status" value="1"/>
</dbReference>
<dbReference type="GO" id="GO:0016787">
    <property type="term" value="F:hydrolase activity"/>
    <property type="evidence" value="ECO:0007669"/>
    <property type="project" value="UniProtKB-KW"/>
</dbReference>
<dbReference type="GO" id="GO:0016740">
    <property type="term" value="F:transferase activity"/>
    <property type="evidence" value="ECO:0007669"/>
    <property type="project" value="UniProtKB-KW"/>
</dbReference>
<accession>A0A5C8PBV1</accession>
<evidence type="ECO:0000256" key="4">
    <source>
        <dbReference type="ARBA" id="ARBA00023145"/>
    </source>
</evidence>
<dbReference type="InterPro" id="IPR043137">
    <property type="entry name" value="GGT_ssub_C"/>
</dbReference>
<organism evidence="5 6">
    <name type="scientific">Vineibacter terrae</name>
    <dbReference type="NCBI Taxonomy" id="2586908"/>
    <lineage>
        <taxon>Bacteria</taxon>
        <taxon>Pseudomonadati</taxon>
        <taxon>Pseudomonadota</taxon>
        <taxon>Alphaproteobacteria</taxon>
        <taxon>Hyphomicrobiales</taxon>
        <taxon>Vineibacter</taxon>
    </lineage>
</organism>
<dbReference type="Proteomes" id="UP000321638">
    <property type="component" value="Unassembled WGS sequence"/>
</dbReference>
<sequence>MVAGQPWRNRWWRPGGGTVQDLAVAAEDTTLHGKRPTISSLHGVVAAAHPLAAQAGARILGNGGNAFDAAAATAAALNVVEPYMSGLAGLGYAACYVAAEGRVRTLNFVNPIPRRFPVERFTQREELARGALSVGTPGNLAGWCEMVRVHGRKALPEIFAPAIALARDGYPLIEFNVEETRGTAPELRRHTALFDTWARTYTDGTGRVEPGFILRQPDLAGTLEALAAEGPGHLYGGALGRAVVAHLQAAGGCLTIEDLEAARPVWGEPLCVTYRGLRLHTLAPPCEGFQYLLTLRLLEDADLARLERNGVEHLDLVWRAIRLAAGARIAHNHPSSETLAWLLGDAHVGQLRARLHDGQPVEGPTEQWTPGAPPAASPAAAAMAEQHTTSFSIADRDGNVVCVTQSLGSPFGSGVVVPGTGMCLNNFLYWADVNPHSPNRSKPGGVLPVCMAPSIGLREDGKPALALGTPGSYGILQTQVQALVQHLDFGLPLQDAIEAPRARLMDGRAVHPESRIDEKTQAALRQRGHAVSPLPAWHMRVGGMQAIAIDAATGAMTGACDPRRDGYVATA</sequence>
<keyword evidence="4" id="KW-0865">Zymogen</keyword>
<dbReference type="InterPro" id="IPR051792">
    <property type="entry name" value="GGT_bact"/>
</dbReference>
<dbReference type="PANTHER" id="PTHR43199">
    <property type="entry name" value="GLUTATHIONE HYDROLASE"/>
    <property type="match status" value="1"/>
</dbReference>
<comment type="caution">
    <text evidence="5">The sequence shown here is derived from an EMBL/GenBank/DDBJ whole genome shotgun (WGS) entry which is preliminary data.</text>
</comment>
<dbReference type="EMBL" id="VDUZ01000057">
    <property type="protein sequence ID" value="TXL70533.1"/>
    <property type="molecule type" value="Genomic_DNA"/>
</dbReference>
<dbReference type="AlphaFoldDB" id="A0A5C8PBV1"/>
<dbReference type="PRINTS" id="PR01210">
    <property type="entry name" value="GGTRANSPTASE"/>
</dbReference>
<dbReference type="Gene3D" id="3.60.20.40">
    <property type="match status" value="1"/>
</dbReference>
<dbReference type="Pfam" id="PF01019">
    <property type="entry name" value="G_glu_transpept"/>
    <property type="match status" value="1"/>
</dbReference>
<reference evidence="5 6" key="1">
    <citation type="submission" date="2019-06" db="EMBL/GenBank/DDBJ databases">
        <title>New taxonomy in bacterial strain CC-CFT640, isolated from vineyard.</title>
        <authorList>
            <person name="Lin S.-Y."/>
            <person name="Tsai C.-F."/>
            <person name="Young C.-C."/>
        </authorList>
    </citation>
    <scope>NUCLEOTIDE SEQUENCE [LARGE SCALE GENOMIC DNA]</scope>
    <source>
        <strain evidence="5 6">CC-CFT640</strain>
    </source>
</reference>
<gene>
    <name evidence="5" type="ORF">FHP25_33910</name>
</gene>
<comment type="similarity">
    <text evidence="1">Belongs to the gamma-glutamyltransferase family.</text>
</comment>
<keyword evidence="2" id="KW-0808">Transferase</keyword>
<name>A0A5C8PBV1_9HYPH</name>
<evidence type="ECO:0000256" key="1">
    <source>
        <dbReference type="ARBA" id="ARBA00009381"/>
    </source>
</evidence>
<keyword evidence="6" id="KW-1185">Reference proteome</keyword>
<dbReference type="Gene3D" id="1.10.246.130">
    <property type="match status" value="1"/>
</dbReference>
<evidence type="ECO:0000256" key="2">
    <source>
        <dbReference type="ARBA" id="ARBA00022679"/>
    </source>
</evidence>
<keyword evidence="3" id="KW-0378">Hydrolase</keyword>
<evidence type="ECO:0000256" key="3">
    <source>
        <dbReference type="ARBA" id="ARBA00022801"/>
    </source>
</evidence>
<dbReference type="OrthoDB" id="9781342at2"/>
<evidence type="ECO:0000313" key="6">
    <source>
        <dbReference type="Proteomes" id="UP000321638"/>
    </source>
</evidence>
<protein>
    <submittedName>
        <fullName evidence="5">Gamma-glutamyltranspeptidase</fullName>
    </submittedName>
</protein>
<proteinExistence type="inferred from homology"/>
<dbReference type="InterPro" id="IPR043138">
    <property type="entry name" value="GGT_lsub"/>
</dbReference>
<dbReference type="InterPro" id="IPR029055">
    <property type="entry name" value="Ntn_hydrolases_N"/>
</dbReference>
<dbReference type="SUPFAM" id="SSF56235">
    <property type="entry name" value="N-terminal nucleophile aminohydrolases (Ntn hydrolases)"/>
    <property type="match status" value="1"/>
</dbReference>